<organism evidence="1 2">
    <name type="scientific">Halopseudomonas phragmitis</name>
    <dbReference type="NCBI Taxonomy" id="1931241"/>
    <lineage>
        <taxon>Bacteria</taxon>
        <taxon>Pseudomonadati</taxon>
        <taxon>Pseudomonadota</taxon>
        <taxon>Gammaproteobacteria</taxon>
        <taxon>Pseudomonadales</taxon>
        <taxon>Pseudomonadaceae</taxon>
        <taxon>Halopseudomonas</taxon>
    </lineage>
</organism>
<dbReference type="KEGG" id="ppha:BVH74_03905"/>
<gene>
    <name evidence="1" type="ORF">BVH74_03905</name>
</gene>
<dbReference type="RefSeq" id="WP_080048802.1">
    <property type="nucleotide sequence ID" value="NZ_CP020100.1"/>
</dbReference>
<dbReference type="AlphaFoldDB" id="A0A1V0B1X7"/>
<sequence length="149" mass="16216">MSDDFVRVTLEQQQNFRFLARYDGDTPELVVDEPAPLGGSAGPSPSQLLITAVTNCLSDSLYFALSKFRQPADGLRAEGIAELGRNAENRLRIVGARVTLHLGYPQAAYDKLERILGQFEQFCTVSQSIAACLPISLQVLDSDGEVVKG</sequence>
<dbReference type="SUPFAM" id="SSF82784">
    <property type="entry name" value="OsmC-like"/>
    <property type="match status" value="1"/>
</dbReference>
<protein>
    <submittedName>
        <fullName evidence="1">Peroxiredoxin</fullName>
    </submittedName>
</protein>
<name>A0A1V0B1X7_9GAMM</name>
<evidence type="ECO:0000313" key="2">
    <source>
        <dbReference type="Proteomes" id="UP000243488"/>
    </source>
</evidence>
<accession>A0A1V0B1X7</accession>
<reference evidence="1 2" key="1">
    <citation type="submission" date="2017-03" db="EMBL/GenBank/DDBJ databases">
        <title>Complete genome sequence of the novel DNRA strain Pseudomonas sp. S-6-2 isolated from Chinese polluted river sediment. Journal of Biotechnology.</title>
        <authorList>
            <person name="Li J."/>
            <person name="Xiang F."/>
            <person name="Wang L."/>
            <person name="Xi L."/>
            <person name="Liu J."/>
        </authorList>
    </citation>
    <scope>NUCLEOTIDE SEQUENCE [LARGE SCALE GENOMIC DNA]</scope>
    <source>
        <strain evidence="1 2">S-6-2</strain>
    </source>
</reference>
<dbReference type="InterPro" id="IPR015946">
    <property type="entry name" value="KH_dom-like_a/b"/>
</dbReference>
<keyword evidence="2" id="KW-1185">Reference proteome</keyword>
<dbReference type="InterPro" id="IPR003718">
    <property type="entry name" value="OsmC/Ohr_fam"/>
</dbReference>
<dbReference type="Proteomes" id="UP000243488">
    <property type="component" value="Chromosome"/>
</dbReference>
<dbReference type="InterPro" id="IPR036102">
    <property type="entry name" value="OsmC/Ohrsf"/>
</dbReference>
<dbReference type="Gene3D" id="3.30.300.20">
    <property type="match status" value="1"/>
</dbReference>
<evidence type="ECO:0000313" key="1">
    <source>
        <dbReference type="EMBL" id="AQZ93947.1"/>
    </source>
</evidence>
<dbReference type="STRING" id="1931241.BVH74_03905"/>
<dbReference type="Pfam" id="PF02566">
    <property type="entry name" value="OsmC"/>
    <property type="match status" value="1"/>
</dbReference>
<dbReference type="EMBL" id="CP020100">
    <property type="protein sequence ID" value="AQZ93947.1"/>
    <property type="molecule type" value="Genomic_DNA"/>
</dbReference>
<proteinExistence type="predicted"/>